<dbReference type="HAMAP" id="MF_00688">
    <property type="entry name" value="Leu_Phe_trans"/>
    <property type="match status" value="1"/>
</dbReference>
<dbReference type="PANTHER" id="PTHR30098">
    <property type="entry name" value="LEUCYL/PHENYLALANYL-TRNA--PROTEIN TRANSFERASE"/>
    <property type="match status" value="1"/>
</dbReference>
<evidence type="ECO:0008006" key="6">
    <source>
        <dbReference type="Google" id="ProtNLM"/>
    </source>
</evidence>
<dbReference type="EMBL" id="LAZR01008798">
    <property type="protein sequence ID" value="KKM76508.1"/>
    <property type="molecule type" value="Genomic_DNA"/>
</dbReference>
<dbReference type="AlphaFoldDB" id="A0A0F9K3H2"/>
<dbReference type="Gene3D" id="3.30.70.3550">
    <property type="entry name" value="Leucyl/phenylalanyl-tRNA-protein transferase, N-terminal domain"/>
    <property type="match status" value="1"/>
</dbReference>
<keyword evidence="2" id="KW-0963">Cytoplasm</keyword>
<gene>
    <name evidence="5" type="ORF">LCGC14_1379430</name>
</gene>
<dbReference type="GO" id="GO:0005737">
    <property type="term" value="C:cytoplasm"/>
    <property type="evidence" value="ECO:0007669"/>
    <property type="project" value="UniProtKB-SubCell"/>
</dbReference>
<evidence type="ECO:0000256" key="1">
    <source>
        <dbReference type="ARBA" id="ARBA00004496"/>
    </source>
</evidence>
<evidence type="ECO:0000256" key="3">
    <source>
        <dbReference type="ARBA" id="ARBA00022679"/>
    </source>
</evidence>
<accession>A0A0F9K3H2</accession>
<dbReference type="GO" id="GO:0008914">
    <property type="term" value="F:leucyl-tRNA--protein transferase activity"/>
    <property type="evidence" value="ECO:0007669"/>
    <property type="project" value="InterPro"/>
</dbReference>
<evidence type="ECO:0000256" key="4">
    <source>
        <dbReference type="ARBA" id="ARBA00023315"/>
    </source>
</evidence>
<dbReference type="SUPFAM" id="SSF55729">
    <property type="entry name" value="Acyl-CoA N-acyltransferases (Nat)"/>
    <property type="match status" value="1"/>
</dbReference>
<dbReference type="FunFam" id="3.30.70.3550:FF:000001">
    <property type="entry name" value="Leucyl/phenylalanyl-tRNA--protein transferase"/>
    <property type="match status" value="1"/>
</dbReference>
<keyword evidence="3" id="KW-0808">Transferase</keyword>
<dbReference type="GO" id="GO:0030163">
    <property type="term" value="P:protein catabolic process"/>
    <property type="evidence" value="ECO:0007669"/>
    <property type="project" value="InterPro"/>
</dbReference>
<dbReference type="Gene3D" id="3.40.630.70">
    <property type="entry name" value="Leucyl/phenylalanyl-tRNA-protein transferase, C-terminal domain"/>
    <property type="match status" value="1"/>
</dbReference>
<dbReference type="InterPro" id="IPR042203">
    <property type="entry name" value="Leu/Phe-tRNA_Trfase_C"/>
</dbReference>
<evidence type="ECO:0000256" key="2">
    <source>
        <dbReference type="ARBA" id="ARBA00022490"/>
    </source>
</evidence>
<dbReference type="InterPro" id="IPR016181">
    <property type="entry name" value="Acyl_CoA_acyltransferase"/>
</dbReference>
<comment type="caution">
    <text evidence="5">The sequence shown here is derived from an EMBL/GenBank/DDBJ whole genome shotgun (WGS) entry which is preliminary data.</text>
</comment>
<dbReference type="FunFam" id="3.40.630.70:FF:000001">
    <property type="entry name" value="Leucyl/phenylalanyl-tRNA--protein transferase"/>
    <property type="match status" value="1"/>
</dbReference>
<dbReference type="InterPro" id="IPR004616">
    <property type="entry name" value="Leu/Phe-tRNA_Trfase"/>
</dbReference>
<organism evidence="5">
    <name type="scientific">marine sediment metagenome</name>
    <dbReference type="NCBI Taxonomy" id="412755"/>
    <lineage>
        <taxon>unclassified sequences</taxon>
        <taxon>metagenomes</taxon>
        <taxon>ecological metagenomes</taxon>
    </lineage>
</organism>
<evidence type="ECO:0000313" key="5">
    <source>
        <dbReference type="EMBL" id="KKM76508.1"/>
    </source>
</evidence>
<dbReference type="PANTHER" id="PTHR30098:SF2">
    <property type="entry name" value="LEUCYL_PHENYLALANYL-TRNA--PROTEIN TRANSFERASE"/>
    <property type="match status" value="1"/>
</dbReference>
<dbReference type="InterPro" id="IPR042221">
    <property type="entry name" value="Leu/Phe-tRNA_Trfase_N"/>
</dbReference>
<dbReference type="Pfam" id="PF03588">
    <property type="entry name" value="Leu_Phe_trans"/>
    <property type="match status" value="1"/>
</dbReference>
<sequence length="227" mass="25947">MPVFLLSDKISFPPPHLARKDGLLAVGGDLSQKRLLLAYRMGIFPWFSDGEPIMWWCPDPRLVLYPDELRIPKSLRKVLKKNLFQMTVDTAFKEVITECARVRLEAGEGTWIVEEMKAAYCRLHESGFAHSVEVWHHRELAGGLYGVSMGKCFFGESMFTRVDDASKAALVFLSEYLKSLSFDMIDCQMATEHMIRFGARKVPRDLFLDQLKQSLNAPDLKGKWASR</sequence>
<protein>
    <recommendedName>
        <fullName evidence="6">Leucyl/phenylalanyl-tRNA--protein transferase</fullName>
    </recommendedName>
</protein>
<comment type="subcellular location">
    <subcellularLocation>
        <location evidence="1">Cytoplasm</location>
    </subcellularLocation>
</comment>
<dbReference type="NCBIfam" id="TIGR00667">
    <property type="entry name" value="aat"/>
    <property type="match status" value="1"/>
</dbReference>
<proteinExistence type="inferred from homology"/>
<reference evidence="5" key="1">
    <citation type="journal article" date="2015" name="Nature">
        <title>Complex archaea that bridge the gap between prokaryotes and eukaryotes.</title>
        <authorList>
            <person name="Spang A."/>
            <person name="Saw J.H."/>
            <person name="Jorgensen S.L."/>
            <person name="Zaremba-Niedzwiedzka K."/>
            <person name="Martijn J."/>
            <person name="Lind A.E."/>
            <person name="van Eijk R."/>
            <person name="Schleper C."/>
            <person name="Guy L."/>
            <person name="Ettema T.J."/>
        </authorList>
    </citation>
    <scope>NUCLEOTIDE SEQUENCE</scope>
</reference>
<keyword evidence="4" id="KW-0012">Acyltransferase</keyword>
<name>A0A0F9K3H2_9ZZZZ</name>